<dbReference type="CDD" id="cd01763">
    <property type="entry name" value="Ubl_SUMO_like"/>
    <property type="match status" value="1"/>
</dbReference>
<feature type="domain" description="Ubiquitin-like" evidence="2">
    <location>
        <begin position="440"/>
        <end position="511"/>
    </location>
</feature>
<comment type="caution">
    <text evidence="3">The sequence shown here is derived from an EMBL/GenBank/DDBJ whole genome shotgun (WGS) entry which is preliminary data.</text>
</comment>
<dbReference type="Gene3D" id="3.10.20.90">
    <property type="entry name" value="Phosphatidylinositol 3-kinase Catalytic Subunit, Chain A, domain 1"/>
    <property type="match status" value="1"/>
</dbReference>
<accession>A0A086SU49</accession>
<evidence type="ECO:0000313" key="3">
    <source>
        <dbReference type="EMBL" id="KFH40631.1"/>
    </source>
</evidence>
<dbReference type="Proteomes" id="UP000029964">
    <property type="component" value="Unassembled WGS sequence"/>
</dbReference>
<proteinExistence type="predicted"/>
<evidence type="ECO:0000313" key="4">
    <source>
        <dbReference type="Proteomes" id="UP000029964"/>
    </source>
</evidence>
<dbReference type="InterPro" id="IPR029071">
    <property type="entry name" value="Ubiquitin-like_domsf"/>
</dbReference>
<dbReference type="EMBL" id="JPKY01000181">
    <property type="protein sequence ID" value="KFH40631.1"/>
    <property type="molecule type" value="Genomic_DNA"/>
</dbReference>
<protein>
    <recommendedName>
        <fullName evidence="2">Ubiquitin-like domain-containing protein</fullName>
    </recommendedName>
</protein>
<dbReference type="HOGENOM" id="CLU_032739_1_0_1"/>
<dbReference type="OrthoDB" id="3365399at2759"/>
<feature type="compositionally biased region" description="Basic residues" evidence="1">
    <location>
        <begin position="173"/>
        <end position="184"/>
    </location>
</feature>
<evidence type="ECO:0000259" key="2">
    <source>
        <dbReference type="PROSITE" id="PS50053"/>
    </source>
</evidence>
<name>A0A086SU49_HAPC1</name>
<sequence>MADAAPPKVKKLPFKPTALRKGAYTKTKPATPDSTSKGGNDDDGDDDGLALFRRSKEMAPALAAERERRMRRKKQKEEERQRRVSTEKRRRLSGDHDDDDKNVPHGQLSELGDSSAATSFPTHESTTVAADSFNSDLVTPPPSKRTRRDSSTIIKSRPITPIGPSQSSPSARRLLRSRSRHSTPRKSPPASAQFTPSKAAPIILLDDSDPEEGDVTLLGAATPSAKSRSGSIEIVDGAPQKLPRTPEAQTQTQQQMEEEDEFAEYIRKAEQEKRNLTSSFGASGGQGGGSQATAAVTAAVTILVTSNIEGTRDCGIKVYIDKPLHQVRAAWVLTQRKNGVVLPVDPSELVLTWRGVKVYNYSSLHSLGLRPYGDGAVVADGSNKRGISRDGTQVHMEIWTPDVFQRWEEEEDRRQKILAGELPDDEDAAGAEEPEPERTLKVILRARDLEVKLTVRPATTVETLITGFRTQRALGPDKEVTLWFDGGMMEEHVTMEEADIEEMDVIEVHIK</sequence>
<feature type="compositionally biased region" description="Basic and acidic residues" evidence="1">
    <location>
        <begin position="75"/>
        <end position="103"/>
    </location>
</feature>
<dbReference type="SUPFAM" id="SSF54236">
    <property type="entry name" value="Ubiquitin-like"/>
    <property type="match status" value="1"/>
</dbReference>
<dbReference type="AlphaFoldDB" id="A0A086SU49"/>
<gene>
    <name evidence="3" type="ORF">ACRE_086740</name>
</gene>
<organism evidence="3 4">
    <name type="scientific">Hapsidospora chrysogenum (strain ATCC 11550 / CBS 779.69 / DSM 880 / IAM 14645 / JCM 23072 / IMI 49137)</name>
    <name type="common">Acremonium chrysogenum</name>
    <dbReference type="NCBI Taxonomy" id="857340"/>
    <lineage>
        <taxon>Eukaryota</taxon>
        <taxon>Fungi</taxon>
        <taxon>Dikarya</taxon>
        <taxon>Ascomycota</taxon>
        <taxon>Pezizomycotina</taxon>
        <taxon>Sordariomycetes</taxon>
        <taxon>Hypocreomycetidae</taxon>
        <taxon>Hypocreales</taxon>
        <taxon>Bionectriaceae</taxon>
        <taxon>Hapsidospora</taxon>
    </lineage>
</organism>
<dbReference type="InterPro" id="IPR022617">
    <property type="entry name" value="Rad60/SUMO-like_dom"/>
</dbReference>
<dbReference type="Pfam" id="PF11976">
    <property type="entry name" value="Rad60-SLD"/>
    <property type="match status" value="1"/>
</dbReference>
<feature type="region of interest" description="Disordered" evidence="1">
    <location>
        <begin position="1"/>
        <end position="199"/>
    </location>
</feature>
<feature type="compositionally biased region" description="Polar residues" evidence="1">
    <location>
        <begin position="115"/>
        <end position="137"/>
    </location>
</feature>
<dbReference type="InterPro" id="IPR000626">
    <property type="entry name" value="Ubiquitin-like_dom"/>
</dbReference>
<evidence type="ECO:0000256" key="1">
    <source>
        <dbReference type="SAM" id="MobiDB-lite"/>
    </source>
</evidence>
<keyword evidence="4" id="KW-1185">Reference proteome</keyword>
<reference evidence="4" key="1">
    <citation type="journal article" date="2014" name="Genome Announc.">
        <title>Genome sequence and annotation of Acremonium chrysogenum, producer of the beta-lactam antibiotic cephalosporin C.</title>
        <authorList>
            <person name="Terfehr D."/>
            <person name="Dahlmann T.A."/>
            <person name="Specht T."/>
            <person name="Zadra I."/>
            <person name="Kuernsteiner H."/>
            <person name="Kueck U."/>
        </authorList>
    </citation>
    <scope>NUCLEOTIDE SEQUENCE [LARGE SCALE GENOMIC DNA]</scope>
    <source>
        <strain evidence="4">ATCC 11550 / CBS 779.69 / DSM 880 / IAM 14645 / JCM 23072 / IMI 49137</strain>
    </source>
</reference>
<dbReference type="PROSITE" id="PS50053">
    <property type="entry name" value="UBIQUITIN_2"/>
    <property type="match status" value="1"/>
</dbReference>